<dbReference type="EMBL" id="VUJU01000096">
    <property type="protein sequence ID" value="KAF0773112.1"/>
    <property type="molecule type" value="Genomic_DNA"/>
</dbReference>
<evidence type="ECO:0000313" key="2">
    <source>
        <dbReference type="Proteomes" id="UP000478052"/>
    </source>
</evidence>
<accession>A0A6G0ZNV5</accession>
<dbReference type="Proteomes" id="UP000478052">
    <property type="component" value="Unassembled WGS sequence"/>
</dbReference>
<proteinExistence type="predicted"/>
<dbReference type="OrthoDB" id="6621062at2759"/>
<sequence>MVAQIYTQQILITSTLIYYNEVGEHVHIQVFTSVRGFRIIIIQPWLESFGKDSSNKKFQLSHPEFVSVRVAVGLELLKLISSILYTDILKYVFLYRYHTSVIRYNTIKRVVKSYHRNEINIISQNFLMWHLTITIKDFLQMYTIHVHLNGFYEPITLNTQKSYTDVWLKIKKLYFKFHGQQLQLKMVHLDFEKTAHNAVLKVFENCQVVGCRFHSSQAWFRPLCWKNSCVPVDSKIKIENNIFLFMTSSPPYQIPAHATANKPCTRKYNKMPERYEKKM</sequence>
<reference evidence="1 2" key="1">
    <citation type="submission" date="2019-08" db="EMBL/GenBank/DDBJ databases">
        <title>Whole genome of Aphis craccivora.</title>
        <authorList>
            <person name="Voronova N.V."/>
            <person name="Shulinski R.S."/>
            <person name="Bandarenka Y.V."/>
            <person name="Zhorov D.G."/>
            <person name="Warner D."/>
        </authorList>
    </citation>
    <scope>NUCLEOTIDE SEQUENCE [LARGE SCALE GENOMIC DNA]</scope>
    <source>
        <strain evidence="1">180601</strain>
        <tissue evidence="1">Whole Body</tissue>
    </source>
</reference>
<gene>
    <name evidence="1" type="ORF">FWK35_00001563</name>
</gene>
<dbReference type="AlphaFoldDB" id="A0A6G0ZNV5"/>
<comment type="caution">
    <text evidence="1">The sequence shown here is derived from an EMBL/GenBank/DDBJ whole genome shotgun (WGS) entry which is preliminary data.</text>
</comment>
<name>A0A6G0ZNV5_APHCR</name>
<evidence type="ECO:0000313" key="1">
    <source>
        <dbReference type="EMBL" id="KAF0773112.1"/>
    </source>
</evidence>
<organism evidence="1 2">
    <name type="scientific">Aphis craccivora</name>
    <name type="common">Cowpea aphid</name>
    <dbReference type="NCBI Taxonomy" id="307492"/>
    <lineage>
        <taxon>Eukaryota</taxon>
        <taxon>Metazoa</taxon>
        <taxon>Ecdysozoa</taxon>
        <taxon>Arthropoda</taxon>
        <taxon>Hexapoda</taxon>
        <taxon>Insecta</taxon>
        <taxon>Pterygota</taxon>
        <taxon>Neoptera</taxon>
        <taxon>Paraneoptera</taxon>
        <taxon>Hemiptera</taxon>
        <taxon>Sternorrhyncha</taxon>
        <taxon>Aphidomorpha</taxon>
        <taxon>Aphidoidea</taxon>
        <taxon>Aphididae</taxon>
        <taxon>Aphidini</taxon>
        <taxon>Aphis</taxon>
        <taxon>Aphis</taxon>
    </lineage>
</organism>
<protein>
    <submittedName>
        <fullName evidence="1">MULE domain-containing protein</fullName>
    </submittedName>
</protein>
<keyword evidence="2" id="KW-1185">Reference proteome</keyword>